<dbReference type="Pfam" id="PF11144">
    <property type="entry name" value="DUF2920"/>
    <property type="match status" value="1"/>
</dbReference>
<protein>
    <submittedName>
        <fullName evidence="1">DUF2920 family protein</fullName>
    </submittedName>
</protein>
<proteinExistence type="predicted"/>
<dbReference type="EMBL" id="VZON01000004">
    <property type="protein sequence ID" value="KAB0612891.1"/>
    <property type="molecule type" value="Genomic_DNA"/>
</dbReference>
<evidence type="ECO:0000313" key="2">
    <source>
        <dbReference type="Proteomes" id="UP000423641"/>
    </source>
</evidence>
<dbReference type="RefSeq" id="WP_112000104.1">
    <property type="nucleotide sequence ID" value="NZ_CP053828.1"/>
</dbReference>
<sequence length="410" mass="46975">MTLTREFEIDSCDDVELAIKRRSKLKFKVTFDDELEQKAIVVLVPGCGDDNNSSYQQNLAEFTSKFGVIVLQVRYFGIRNRTHLGGTLFADEIDKFILKKMAEAIGLDLNFQNDYVFRIINEKIENLKKLGKLPNDYKMSLSLTIAQPDNEYQNFGVMSAIDVINALIFTRHNLTKILAGGGGLKNLPCILIGSSHGGYIAYMCAKIAPWLIDAVIENSSYTKTNLLYSGFGKQIDFTKYYSFKSDDELIPNLEILISDITLWSLDEKSPYFFSKARECIRDIDNLDHLKIQKKFNKTKFISYHSTKDNIAPFESKAILYQKLNFLGFKNKLNVISHQSQIDGKFIKNLEHGMSMSLKILLQKELVSLLEYFSKNSINNSRKKEVVYPSNESFYKFKETKNGLEFEVINS</sequence>
<comment type="caution">
    <text evidence="1">The sequence shown here is derived from an EMBL/GenBank/DDBJ whole genome shotgun (WGS) entry which is preliminary data.</text>
</comment>
<organism evidence="1 2">
    <name type="scientific">Campylobacter hyointestinalis subsp. lawsonii</name>
    <dbReference type="NCBI Taxonomy" id="91353"/>
    <lineage>
        <taxon>Bacteria</taxon>
        <taxon>Pseudomonadati</taxon>
        <taxon>Campylobacterota</taxon>
        <taxon>Epsilonproteobacteria</taxon>
        <taxon>Campylobacterales</taxon>
        <taxon>Campylobacteraceae</taxon>
        <taxon>Campylobacter</taxon>
    </lineage>
</organism>
<dbReference type="Proteomes" id="UP000423641">
    <property type="component" value="Unassembled WGS sequence"/>
</dbReference>
<name>A0AAV6EEE6_CAMHY</name>
<accession>A0AAV6EEE6</accession>
<dbReference type="GeneID" id="56510012"/>
<gene>
    <name evidence="1" type="ORF">F7P66_05730</name>
</gene>
<dbReference type="InterPro" id="IPR029058">
    <property type="entry name" value="AB_hydrolase_fold"/>
</dbReference>
<dbReference type="SUPFAM" id="SSF53474">
    <property type="entry name" value="alpha/beta-Hydrolases"/>
    <property type="match status" value="1"/>
</dbReference>
<reference evidence="1 2" key="1">
    <citation type="submission" date="2019-09" db="EMBL/GenBank/DDBJ databases">
        <title>Draft genome sequences of 48 bacterial type strains from the CCUG.</title>
        <authorList>
            <person name="Tunovic T."/>
            <person name="Pineiro-Iglesias B."/>
            <person name="Unosson C."/>
            <person name="Inganas E."/>
            <person name="Ohlen M."/>
            <person name="Cardew S."/>
            <person name="Jensie-Markopoulos S."/>
            <person name="Salva-Serra F."/>
            <person name="Jaen-Luchoro D."/>
            <person name="Karlsson R."/>
            <person name="Svensson-Stadler L."/>
            <person name="Chun J."/>
            <person name="Moore E."/>
        </authorList>
    </citation>
    <scope>NUCLEOTIDE SEQUENCE [LARGE SCALE GENOMIC DNA]</scope>
    <source>
        <strain evidence="1 2">CCUG 34538</strain>
    </source>
</reference>
<dbReference type="AlphaFoldDB" id="A0AAV6EEE6"/>
<evidence type="ECO:0000313" key="1">
    <source>
        <dbReference type="EMBL" id="KAB0612891.1"/>
    </source>
</evidence>
<dbReference type="InterPro" id="IPR022605">
    <property type="entry name" value="DUF2920"/>
</dbReference>
<dbReference type="Gene3D" id="3.40.50.1820">
    <property type="entry name" value="alpha/beta hydrolase"/>
    <property type="match status" value="1"/>
</dbReference>